<feature type="signal peptide" evidence="5">
    <location>
        <begin position="1"/>
        <end position="25"/>
    </location>
</feature>
<dbReference type="PANTHER" id="PTHR33420:SF3">
    <property type="entry name" value="FIMBRIAL SUBUNIT ELFA"/>
    <property type="match status" value="1"/>
</dbReference>
<dbReference type="PANTHER" id="PTHR33420">
    <property type="entry name" value="FIMBRIAL SUBUNIT ELFA-RELATED"/>
    <property type="match status" value="1"/>
</dbReference>
<dbReference type="InterPro" id="IPR036937">
    <property type="entry name" value="Adhesion_dom_fimbrial_sf"/>
</dbReference>
<feature type="chain" id="PRO_5041411894" evidence="5">
    <location>
        <begin position="26"/>
        <end position="181"/>
    </location>
</feature>
<dbReference type="EMBL" id="VFMJ01000001">
    <property type="protein sequence ID" value="TQI83651.1"/>
    <property type="molecule type" value="Genomic_DNA"/>
</dbReference>
<reference evidence="6 7" key="1">
    <citation type="submission" date="2019-06" db="EMBL/GenBank/DDBJ databases">
        <authorList>
            <person name="Deangelis K."/>
            <person name="Huntemann M."/>
            <person name="Clum A."/>
            <person name="Pillay M."/>
            <person name="Palaniappan K."/>
            <person name="Varghese N."/>
            <person name="Mikhailova N."/>
            <person name="Stamatis D."/>
            <person name="Reddy T."/>
            <person name="Daum C."/>
            <person name="Shapiro N."/>
            <person name="Ivanova N."/>
            <person name="Kyrpides N."/>
            <person name="Woyke T."/>
        </authorList>
    </citation>
    <scope>NUCLEOTIDE SEQUENCE [LARGE SCALE GENOMIC DNA]</scope>
    <source>
        <strain evidence="6 7">106R</strain>
    </source>
</reference>
<dbReference type="InterPro" id="IPR050263">
    <property type="entry name" value="Bact_Fimbrial_Adh_Pro"/>
</dbReference>
<protein>
    <submittedName>
        <fullName evidence="6">Type 1 fimbria pilin</fullName>
    </submittedName>
</protein>
<evidence type="ECO:0000256" key="3">
    <source>
        <dbReference type="ARBA" id="ARBA00022729"/>
    </source>
</evidence>
<sequence>MRRFIHPLVSPCILMATLMSPAVPAAPSSQGWGRVNMQGAIIDTACAIAAGSREQTIDMAVMPTGNMMRDGLGNTHAFTIELINCTLERPKPNLPDWRQFQVVFDGDAEGDLFGVHGEAKGIALQISDGLGNIAAPGRPLPLGDITPGSMSLNYSIKLVANNQPMRAGNYFSAVRFKLDYY</sequence>
<dbReference type="SUPFAM" id="SSF49401">
    <property type="entry name" value="Bacterial adhesins"/>
    <property type="match status" value="1"/>
</dbReference>
<evidence type="ECO:0000256" key="5">
    <source>
        <dbReference type="SAM" id="SignalP"/>
    </source>
</evidence>
<gene>
    <name evidence="6" type="ORF">FHU12_1140</name>
</gene>
<dbReference type="InterPro" id="IPR008966">
    <property type="entry name" value="Adhesion_dom_sf"/>
</dbReference>
<reference evidence="6 7" key="2">
    <citation type="submission" date="2019-07" db="EMBL/GenBank/DDBJ databases">
        <title>Investigation of anaerobic lignin degradation for improved lignocellulosic biofuels.</title>
        <authorList>
            <person name="Deangelis K.PhD."/>
        </authorList>
    </citation>
    <scope>NUCLEOTIDE SEQUENCE [LARGE SCALE GENOMIC DNA]</scope>
    <source>
        <strain evidence="6 7">106R</strain>
    </source>
</reference>
<organism evidence="6 7">
    <name type="scientific">Serratia marcescens</name>
    <dbReference type="NCBI Taxonomy" id="615"/>
    <lineage>
        <taxon>Bacteria</taxon>
        <taxon>Pseudomonadati</taxon>
        <taxon>Pseudomonadota</taxon>
        <taxon>Gammaproteobacteria</taxon>
        <taxon>Enterobacterales</taxon>
        <taxon>Yersiniaceae</taxon>
        <taxon>Serratia</taxon>
    </lineage>
</organism>
<name>A0AA46Q9H4_SERMA</name>
<evidence type="ECO:0000256" key="2">
    <source>
        <dbReference type="ARBA" id="ARBA00006671"/>
    </source>
</evidence>
<evidence type="ECO:0000256" key="1">
    <source>
        <dbReference type="ARBA" id="ARBA00004561"/>
    </source>
</evidence>
<dbReference type="Proteomes" id="UP000320710">
    <property type="component" value="Unassembled WGS sequence"/>
</dbReference>
<accession>A0AA46Q9H4</accession>
<comment type="caution">
    <text evidence="6">The sequence shown here is derived from an EMBL/GenBank/DDBJ whole genome shotgun (WGS) entry which is preliminary data.</text>
</comment>
<evidence type="ECO:0000256" key="4">
    <source>
        <dbReference type="ARBA" id="ARBA00023263"/>
    </source>
</evidence>
<comment type="subcellular location">
    <subcellularLocation>
        <location evidence="1">Fimbrium</location>
    </subcellularLocation>
</comment>
<evidence type="ECO:0000313" key="7">
    <source>
        <dbReference type="Proteomes" id="UP000320710"/>
    </source>
</evidence>
<proteinExistence type="inferred from homology"/>
<dbReference type="GO" id="GO:0009289">
    <property type="term" value="C:pilus"/>
    <property type="evidence" value="ECO:0007669"/>
    <property type="project" value="UniProtKB-SubCell"/>
</dbReference>
<evidence type="ECO:0000313" key="6">
    <source>
        <dbReference type="EMBL" id="TQI83651.1"/>
    </source>
</evidence>
<dbReference type="GO" id="GO:0043709">
    <property type="term" value="P:cell adhesion involved in single-species biofilm formation"/>
    <property type="evidence" value="ECO:0007669"/>
    <property type="project" value="TreeGrafter"/>
</dbReference>
<comment type="similarity">
    <text evidence="2">Belongs to the fimbrial protein family.</text>
</comment>
<dbReference type="AlphaFoldDB" id="A0AA46Q9H4"/>
<dbReference type="Gene3D" id="2.60.40.1090">
    <property type="entry name" value="Fimbrial-type adhesion domain"/>
    <property type="match status" value="1"/>
</dbReference>
<keyword evidence="3 5" id="KW-0732">Signal</keyword>
<keyword evidence="4" id="KW-0281">Fimbrium</keyword>